<feature type="transmembrane region" description="Helical" evidence="1">
    <location>
        <begin position="63"/>
        <end position="85"/>
    </location>
</feature>
<accession>A0A552UF42</accession>
<keyword evidence="1" id="KW-1133">Transmembrane helix</keyword>
<evidence type="ECO:0000313" key="3">
    <source>
        <dbReference type="Proteomes" id="UP000317894"/>
    </source>
</evidence>
<dbReference type="RefSeq" id="WP_143554392.1">
    <property type="nucleotide sequence ID" value="NZ_VJWA01000001.1"/>
</dbReference>
<protein>
    <submittedName>
        <fullName evidence="2">Uncharacterized protein</fullName>
    </submittedName>
</protein>
<dbReference type="Proteomes" id="UP000317894">
    <property type="component" value="Unassembled WGS sequence"/>
</dbReference>
<comment type="caution">
    <text evidence="2">The sequence shown here is derived from an EMBL/GenBank/DDBJ whole genome shotgun (WGS) entry which is preliminary data.</text>
</comment>
<sequence>MALAERDDEHDGMTMVDRRRPGRLAEVSPHLIPLLRAEERAKLPPLEDVLRDADRQIDTGPGVVLGVGLGALLWAAIIAGGWSIASAF</sequence>
<keyword evidence="1" id="KW-0812">Transmembrane</keyword>
<reference evidence="2 3" key="1">
    <citation type="submission" date="2019-07" db="EMBL/GenBank/DDBJ databases">
        <title>Novel species isolated from glacier.</title>
        <authorList>
            <person name="Liu Q."/>
            <person name="Xin Y.-H."/>
        </authorList>
    </citation>
    <scope>NUCLEOTIDE SEQUENCE [LARGE SCALE GENOMIC DNA]</scope>
    <source>
        <strain evidence="2 3">LB1R16</strain>
    </source>
</reference>
<evidence type="ECO:0000256" key="1">
    <source>
        <dbReference type="SAM" id="Phobius"/>
    </source>
</evidence>
<proteinExistence type="predicted"/>
<gene>
    <name evidence="2" type="ORF">FMM06_01165</name>
</gene>
<organism evidence="2 3">
    <name type="scientific">Glacieibacterium frigidum</name>
    <dbReference type="NCBI Taxonomy" id="2593303"/>
    <lineage>
        <taxon>Bacteria</taxon>
        <taxon>Pseudomonadati</taxon>
        <taxon>Pseudomonadota</taxon>
        <taxon>Alphaproteobacteria</taxon>
        <taxon>Sphingomonadales</taxon>
        <taxon>Sphingosinicellaceae</taxon>
        <taxon>Glacieibacterium</taxon>
    </lineage>
</organism>
<keyword evidence="1" id="KW-0472">Membrane</keyword>
<dbReference type="AlphaFoldDB" id="A0A552UF42"/>
<dbReference type="EMBL" id="VJWA01000001">
    <property type="protein sequence ID" value="TRW16848.1"/>
    <property type="molecule type" value="Genomic_DNA"/>
</dbReference>
<keyword evidence="3" id="KW-1185">Reference proteome</keyword>
<name>A0A552UF42_9SPHN</name>
<evidence type="ECO:0000313" key="2">
    <source>
        <dbReference type="EMBL" id="TRW16848.1"/>
    </source>
</evidence>